<evidence type="ECO:0000313" key="1">
    <source>
        <dbReference type="EMBL" id="MEI9404448.1"/>
    </source>
</evidence>
<accession>A0ABU8KHI9</accession>
<protein>
    <submittedName>
        <fullName evidence="1">Uncharacterized protein</fullName>
    </submittedName>
</protein>
<dbReference type="Proteomes" id="UP001366503">
    <property type="component" value="Unassembled WGS sequence"/>
</dbReference>
<name>A0ABU8KHI9_9HYPH</name>
<gene>
    <name evidence="1" type="ORF">O7A05_20115</name>
</gene>
<reference evidence="1 2" key="1">
    <citation type="submission" date="2022-12" db="EMBL/GenBank/DDBJ databases">
        <authorList>
            <person name="Muema E."/>
        </authorList>
    </citation>
    <scope>NUCLEOTIDE SEQUENCE [LARGE SCALE GENOMIC DNA]</scope>
    <source>
        <strain evidence="2">1330</strain>
    </source>
</reference>
<sequence>MAKGSIKAGDEVAITATVRSRVTEDRISVTIPTYDFPHAIDDRTSKVEIG</sequence>
<comment type="caution">
    <text evidence="1">The sequence shown here is derived from an EMBL/GenBank/DDBJ whole genome shotgun (WGS) entry which is preliminary data.</text>
</comment>
<organism evidence="1 2">
    <name type="scientific">Mesorhizobium argentiipisi</name>
    <dbReference type="NCBI Taxonomy" id="3015175"/>
    <lineage>
        <taxon>Bacteria</taxon>
        <taxon>Pseudomonadati</taxon>
        <taxon>Pseudomonadota</taxon>
        <taxon>Alphaproteobacteria</taxon>
        <taxon>Hyphomicrobiales</taxon>
        <taxon>Phyllobacteriaceae</taxon>
        <taxon>Mesorhizobium</taxon>
    </lineage>
</organism>
<keyword evidence="2" id="KW-1185">Reference proteome</keyword>
<dbReference type="RefSeq" id="WP_337094723.1">
    <property type="nucleotide sequence ID" value="NZ_JAPYKO010000014.1"/>
</dbReference>
<proteinExistence type="predicted"/>
<dbReference type="EMBL" id="JAPYKO010000014">
    <property type="protein sequence ID" value="MEI9404448.1"/>
    <property type="molecule type" value="Genomic_DNA"/>
</dbReference>
<evidence type="ECO:0000313" key="2">
    <source>
        <dbReference type="Proteomes" id="UP001366503"/>
    </source>
</evidence>